<protein>
    <submittedName>
        <fullName evidence="2">Uncharacterized protein</fullName>
    </submittedName>
</protein>
<feature type="transmembrane region" description="Helical" evidence="1">
    <location>
        <begin position="35"/>
        <end position="55"/>
    </location>
</feature>
<feature type="transmembrane region" description="Helical" evidence="1">
    <location>
        <begin position="148"/>
        <end position="164"/>
    </location>
</feature>
<gene>
    <name evidence="2" type="ORF">A2664_04900</name>
</gene>
<sequence>MALLTIFKKARYGLLAIGVAALVFALIIMGAQARFLAGIFFDSGISLVSAFYLTWSVLYGGVSEFSLTTALVATISLLFGMNVAAITYYVRLYRATAVSAVAALGTGGVLSGILAVGCLSCGSLALAFLASFFSASSLLIFIPYQSPVFGLISILLLALSLYLLDRKLRFAFAYSRSK</sequence>
<evidence type="ECO:0000256" key="1">
    <source>
        <dbReference type="SAM" id="Phobius"/>
    </source>
</evidence>
<evidence type="ECO:0000313" key="3">
    <source>
        <dbReference type="Proteomes" id="UP000178873"/>
    </source>
</evidence>
<dbReference type="EMBL" id="MHRF01000006">
    <property type="protein sequence ID" value="OHA18383.1"/>
    <property type="molecule type" value="Genomic_DNA"/>
</dbReference>
<comment type="caution">
    <text evidence="2">The sequence shown here is derived from an EMBL/GenBank/DDBJ whole genome shotgun (WGS) entry which is preliminary data.</text>
</comment>
<organism evidence="2 3">
    <name type="scientific">Candidatus Taylorbacteria bacterium RIFCSPHIGHO2_01_FULL_46_22b</name>
    <dbReference type="NCBI Taxonomy" id="1802301"/>
    <lineage>
        <taxon>Bacteria</taxon>
        <taxon>Candidatus Tayloriibacteriota</taxon>
    </lineage>
</organism>
<feature type="transmembrane region" description="Helical" evidence="1">
    <location>
        <begin position="12"/>
        <end position="29"/>
    </location>
</feature>
<evidence type="ECO:0000313" key="2">
    <source>
        <dbReference type="EMBL" id="OHA18383.1"/>
    </source>
</evidence>
<keyword evidence="1" id="KW-0812">Transmembrane</keyword>
<dbReference type="AlphaFoldDB" id="A0A1G2M3J5"/>
<dbReference type="STRING" id="1802301.A2664_04900"/>
<proteinExistence type="predicted"/>
<reference evidence="2 3" key="1">
    <citation type="journal article" date="2016" name="Nat. Commun.">
        <title>Thousands of microbial genomes shed light on interconnected biogeochemical processes in an aquifer system.</title>
        <authorList>
            <person name="Anantharaman K."/>
            <person name="Brown C.T."/>
            <person name="Hug L.A."/>
            <person name="Sharon I."/>
            <person name="Castelle C.J."/>
            <person name="Probst A.J."/>
            <person name="Thomas B.C."/>
            <person name="Singh A."/>
            <person name="Wilkins M.J."/>
            <person name="Karaoz U."/>
            <person name="Brodie E.L."/>
            <person name="Williams K.H."/>
            <person name="Hubbard S.S."/>
            <person name="Banfield J.F."/>
        </authorList>
    </citation>
    <scope>NUCLEOTIDE SEQUENCE [LARGE SCALE GENOMIC DNA]</scope>
</reference>
<keyword evidence="1" id="KW-1133">Transmembrane helix</keyword>
<feature type="transmembrane region" description="Helical" evidence="1">
    <location>
        <begin position="67"/>
        <end position="90"/>
    </location>
</feature>
<name>A0A1G2M3J5_9BACT</name>
<dbReference type="Proteomes" id="UP000178873">
    <property type="component" value="Unassembled WGS sequence"/>
</dbReference>
<accession>A0A1G2M3J5</accession>
<keyword evidence="1" id="KW-0472">Membrane</keyword>